<dbReference type="AlphaFoldDB" id="A0AB34T9A2"/>
<gene>
    <name evidence="2" type="ORF">BAAM0483_04905</name>
</gene>
<proteinExistence type="predicted"/>
<dbReference type="Proteomes" id="UP000037239">
    <property type="component" value="Unassembled WGS sequence"/>
</dbReference>
<evidence type="ECO:0000313" key="2">
    <source>
        <dbReference type="EMBL" id="KOA50021.1"/>
    </source>
</evidence>
<reference evidence="2 3" key="1">
    <citation type="journal article" date="2015" name="Int J Genomics">
        <title>Comparative Genomics Revealed Genetic Diversity and Species/Strain-Level Differences in Carbohydrate Metabolism of Three Probiotic Bifidobacterial Species.</title>
        <authorList>
            <person name="Odamaki T."/>
            <person name="Horigome A."/>
            <person name="Sugahara H."/>
            <person name="Hashikura N."/>
            <person name="Minami J."/>
            <person name="Xiao J.Z."/>
            <person name="Abe F."/>
        </authorList>
    </citation>
    <scope>NUCLEOTIDE SEQUENCE [LARGE SCALE GENOMIC DNA]</scope>
    <source>
        <strain evidence="2 3">MCC 0483</strain>
    </source>
</reference>
<feature type="region of interest" description="Disordered" evidence="1">
    <location>
        <begin position="1"/>
        <end position="30"/>
    </location>
</feature>
<name>A0AB34T9A2_9BIFI</name>
<organism evidence="2 3">
    <name type="scientific">Bifidobacterium animalis subsp. animalis MCC 0483</name>
    <dbReference type="NCBI Taxonomy" id="1365955"/>
    <lineage>
        <taxon>Bacteria</taxon>
        <taxon>Bacillati</taxon>
        <taxon>Actinomycetota</taxon>
        <taxon>Actinomycetes</taxon>
        <taxon>Bifidobacteriales</taxon>
        <taxon>Bifidobacteriaceae</taxon>
        <taxon>Bifidobacterium</taxon>
    </lineage>
</organism>
<accession>A0AB34T9A2</accession>
<dbReference type="EMBL" id="AWFK01000007">
    <property type="protein sequence ID" value="KOA50021.1"/>
    <property type="molecule type" value="Genomic_DNA"/>
</dbReference>
<evidence type="ECO:0000313" key="3">
    <source>
        <dbReference type="Proteomes" id="UP000037239"/>
    </source>
</evidence>
<feature type="compositionally biased region" description="Basic and acidic residues" evidence="1">
    <location>
        <begin position="15"/>
        <end position="30"/>
    </location>
</feature>
<sequence length="30" mass="3669">MMNMDKTFPSAYKTPRIERRPPDFVRKDLQ</sequence>
<comment type="caution">
    <text evidence="2">The sequence shown here is derived from an EMBL/GenBank/DDBJ whole genome shotgun (WGS) entry which is preliminary data.</text>
</comment>
<protein>
    <submittedName>
        <fullName evidence="2">Uncharacterized protein</fullName>
    </submittedName>
</protein>
<evidence type="ECO:0000256" key="1">
    <source>
        <dbReference type="SAM" id="MobiDB-lite"/>
    </source>
</evidence>